<dbReference type="InterPro" id="IPR029045">
    <property type="entry name" value="ClpP/crotonase-like_dom_sf"/>
</dbReference>
<proteinExistence type="inferred from homology"/>
<dbReference type="SUPFAM" id="SSF52096">
    <property type="entry name" value="ClpP/crotonase"/>
    <property type="match status" value="1"/>
</dbReference>
<dbReference type="WBParaSite" id="L893_g8047.t1">
    <property type="protein sequence ID" value="L893_g8047.t1"/>
    <property type="gene ID" value="L893_g8047"/>
</dbReference>
<reference evidence="4" key="1">
    <citation type="submission" date="2016-11" db="UniProtKB">
        <authorList>
            <consortium name="WormBaseParasite"/>
        </authorList>
    </citation>
    <scope>IDENTIFICATION</scope>
</reference>
<dbReference type="PANTHER" id="PTHR43802">
    <property type="entry name" value="ENOYL-COA HYDRATASE"/>
    <property type="match status" value="1"/>
</dbReference>
<dbReference type="Gene3D" id="3.90.226.10">
    <property type="entry name" value="2-enoyl-CoA Hydratase, Chain A, domain 1"/>
    <property type="match status" value="1"/>
</dbReference>
<keyword evidence="3" id="KW-1185">Reference proteome</keyword>
<organism evidence="3 4">
    <name type="scientific">Steinernema glaseri</name>
    <dbReference type="NCBI Taxonomy" id="37863"/>
    <lineage>
        <taxon>Eukaryota</taxon>
        <taxon>Metazoa</taxon>
        <taxon>Ecdysozoa</taxon>
        <taxon>Nematoda</taxon>
        <taxon>Chromadorea</taxon>
        <taxon>Rhabditida</taxon>
        <taxon>Tylenchina</taxon>
        <taxon>Panagrolaimomorpha</taxon>
        <taxon>Strongyloidoidea</taxon>
        <taxon>Steinernematidae</taxon>
        <taxon>Steinernema</taxon>
    </lineage>
</organism>
<dbReference type="AlphaFoldDB" id="A0A1I8AQ77"/>
<dbReference type="Gene3D" id="1.10.287.2460">
    <property type="match status" value="1"/>
</dbReference>
<dbReference type="PANTHER" id="PTHR43802:SF1">
    <property type="entry name" value="IP11341P-RELATED"/>
    <property type="match status" value="1"/>
</dbReference>
<protein>
    <submittedName>
        <fullName evidence="4">Enoyl-CoA hydratase</fullName>
    </submittedName>
</protein>
<dbReference type="Pfam" id="PF00378">
    <property type="entry name" value="ECH_1"/>
    <property type="match status" value="1"/>
</dbReference>
<dbReference type="NCBIfam" id="NF006108">
    <property type="entry name" value="PRK08259.1"/>
    <property type="match status" value="1"/>
</dbReference>
<accession>A0A1I8AQ77</accession>
<dbReference type="InterPro" id="IPR001753">
    <property type="entry name" value="Enoyl-CoA_hydra/iso"/>
</dbReference>
<dbReference type="InterPro" id="IPR018376">
    <property type="entry name" value="Enoyl-CoA_hyd/isom_CS"/>
</dbReference>
<evidence type="ECO:0000256" key="1">
    <source>
        <dbReference type="ARBA" id="ARBA00005254"/>
    </source>
</evidence>
<dbReference type="CDD" id="cd06558">
    <property type="entry name" value="crotonase-like"/>
    <property type="match status" value="1"/>
</dbReference>
<evidence type="ECO:0000313" key="4">
    <source>
        <dbReference type="WBParaSite" id="L893_g8047.t1"/>
    </source>
</evidence>
<comment type="similarity">
    <text evidence="1 2">Belongs to the enoyl-CoA hydratase/isomerase family.</text>
</comment>
<sequence>MNFLRRFSEMPAKLVNVTPKDNLLLIGINRAAKKNCVSHETAKQLIAAFDRFERSEEHKVAILYGEGGTFCAGYDLSEVAKGKVPSGQFLEKYRPMGPTKMVFSKPVIAAVEGYAVAGGLEMSLMCDLRVASRKAIFGVFCRRHGVPLIDGGTFRLPKAIGMSRAMDMILTGREVDATTAYEWGLVNRLVDEGKALEEAIKLGKEIAKFPQNCMRADRNAAYFAAYDAKSFEECFSYELKGGLEVIGSESQPGASKFVGRKSKI</sequence>
<dbReference type="GO" id="GO:0003824">
    <property type="term" value="F:catalytic activity"/>
    <property type="evidence" value="ECO:0007669"/>
    <property type="project" value="InterPro"/>
</dbReference>
<name>A0A1I8AQ77_9BILA</name>
<dbReference type="Proteomes" id="UP000095287">
    <property type="component" value="Unplaced"/>
</dbReference>
<dbReference type="PROSITE" id="PS00166">
    <property type="entry name" value="ENOYL_COA_HYDRATASE"/>
    <property type="match status" value="1"/>
</dbReference>
<evidence type="ECO:0000313" key="3">
    <source>
        <dbReference type="Proteomes" id="UP000095287"/>
    </source>
</evidence>
<evidence type="ECO:0000256" key="2">
    <source>
        <dbReference type="RuleBase" id="RU003707"/>
    </source>
</evidence>